<evidence type="ECO:0000256" key="1">
    <source>
        <dbReference type="ARBA" id="ARBA00004123"/>
    </source>
</evidence>
<dbReference type="GO" id="GO:0000776">
    <property type="term" value="C:kinetochore"/>
    <property type="evidence" value="ECO:0007669"/>
    <property type="project" value="UniProtKB-KW"/>
</dbReference>
<dbReference type="PANTHER" id="PTHR34832">
    <property type="entry name" value="CENTROMERE PROTEIN W"/>
    <property type="match status" value="1"/>
</dbReference>
<keyword evidence="6" id="KW-0137">Centromere</keyword>
<dbReference type="AlphaFoldDB" id="A0A315VVG1"/>
<dbReference type="STRING" id="33528.ENSGAFP00000008101"/>
<keyword evidence="4" id="KW-0995">Kinetochore</keyword>
<name>A0A315VVG1_GAMAF</name>
<evidence type="ECO:0000256" key="7">
    <source>
        <dbReference type="ARBA" id="ARBA00038432"/>
    </source>
</evidence>
<dbReference type="Proteomes" id="UP000250572">
    <property type="component" value="Unassembled WGS sequence"/>
</dbReference>
<dbReference type="Gene3D" id="1.10.20.10">
    <property type="entry name" value="Histone, subunit A"/>
    <property type="match status" value="1"/>
</dbReference>
<evidence type="ECO:0008006" key="10">
    <source>
        <dbReference type="Google" id="ProtNLM"/>
    </source>
</evidence>
<reference evidence="8 9" key="1">
    <citation type="journal article" date="2018" name="G3 (Bethesda)">
        <title>A High-Quality Reference Genome for the Invasive Mosquitofish Gambusia affinis Using a Chicago Library.</title>
        <authorList>
            <person name="Hoffberg S.L."/>
            <person name="Troendle N.J."/>
            <person name="Glenn T.C."/>
            <person name="Mahmud O."/>
            <person name="Louha S."/>
            <person name="Chalopin D."/>
            <person name="Bennetzen J.L."/>
            <person name="Mauricio R."/>
        </authorList>
    </citation>
    <scope>NUCLEOTIDE SEQUENCE [LARGE SCALE GENOMIC DNA]</scope>
    <source>
        <strain evidence="8">NE01/NJP1002.9</strain>
        <tissue evidence="8">Muscle</tissue>
    </source>
</reference>
<evidence type="ECO:0000256" key="2">
    <source>
        <dbReference type="ARBA" id="ARBA00004629"/>
    </source>
</evidence>
<keyword evidence="5" id="KW-0539">Nucleus</keyword>
<dbReference type="GO" id="GO:0051382">
    <property type="term" value="P:kinetochore assembly"/>
    <property type="evidence" value="ECO:0007669"/>
    <property type="project" value="InterPro"/>
</dbReference>
<dbReference type="PANTHER" id="PTHR34832:SF1">
    <property type="entry name" value="CENTROMERE PROTEIN W"/>
    <property type="match status" value="1"/>
</dbReference>
<organism evidence="8 9">
    <name type="scientific">Gambusia affinis</name>
    <name type="common">Western mosquitofish</name>
    <name type="synonym">Heterandria affinis</name>
    <dbReference type="NCBI Taxonomy" id="33528"/>
    <lineage>
        <taxon>Eukaryota</taxon>
        <taxon>Metazoa</taxon>
        <taxon>Chordata</taxon>
        <taxon>Craniata</taxon>
        <taxon>Vertebrata</taxon>
        <taxon>Euteleostomi</taxon>
        <taxon>Actinopterygii</taxon>
        <taxon>Neopterygii</taxon>
        <taxon>Teleostei</taxon>
        <taxon>Neoteleostei</taxon>
        <taxon>Acanthomorphata</taxon>
        <taxon>Ovalentaria</taxon>
        <taxon>Atherinomorphae</taxon>
        <taxon>Cyprinodontiformes</taxon>
        <taxon>Poeciliidae</taxon>
        <taxon>Poeciliinae</taxon>
        <taxon>Gambusia</taxon>
    </lineage>
</organism>
<evidence type="ECO:0000313" key="9">
    <source>
        <dbReference type="Proteomes" id="UP000250572"/>
    </source>
</evidence>
<comment type="caution">
    <text evidence="8">The sequence shown here is derived from an EMBL/GenBank/DDBJ whole genome shotgun (WGS) entry which is preliminary data.</text>
</comment>
<dbReference type="GO" id="GO:0000278">
    <property type="term" value="P:mitotic cell cycle"/>
    <property type="evidence" value="ECO:0007669"/>
    <property type="project" value="InterPro"/>
</dbReference>
<protein>
    <recommendedName>
        <fullName evidence="10">Centromere protein W</fullName>
    </recommendedName>
</protein>
<evidence type="ECO:0000256" key="6">
    <source>
        <dbReference type="ARBA" id="ARBA00023328"/>
    </source>
</evidence>
<accession>A0A315VVG1</accession>
<dbReference type="InterPro" id="IPR009072">
    <property type="entry name" value="Histone-fold"/>
</dbReference>
<dbReference type="InterPro" id="IPR028847">
    <property type="entry name" value="CENP-W"/>
</dbReference>
<evidence type="ECO:0000256" key="3">
    <source>
        <dbReference type="ARBA" id="ARBA00022454"/>
    </source>
</evidence>
<comment type="subcellular location">
    <subcellularLocation>
        <location evidence="2">Chromosome</location>
        <location evidence="2">Centromere</location>
        <location evidence="2">Kinetochore</location>
    </subcellularLocation>
    <subcellularLocation>
        <location evidence="1">Nucleus</location>
    </subcellularLocation>
</comment>
<evidence type="ECO:0000256" key="4">
    <source>
        <dbReference type="ARBA" id="ARBA00022838"/>
    </source>
</evidence>
<gene>
    <name evidence="8" type="ORF">CCH79_00000089</name>
</gene>
<comment type="similarity">
    <text evidence="7">Belongs to the CENP-W/WIP1 family.</text>
</comment>
<sequence>MLKKPPKLKSTIRSKAKGNVNIAAGSEAMIELLTLLFLNSLAEEAKAKAFEEKSATIRAHHVKAVSKRVSARHPLGSRLALYSSVMVSVFSCTLHSPLRIPRFVTAHRISAPSDDILLIPYHHRVLCDQTPITTGKNLIWHPWEHCFLMSISLLRFGEVLLGRPSPPHVSQEQI</sequence>
<dbReference type="Pfam" id="PF15510">
    <property type="entry name" value="CENP-W"/>
    <property type="match status" value="1"/>
</dbReference>
<dbReference type="InterPro" id="IPR052484">
    <property type="entry name" value="CENP-W/WIP1"/>
</dbReference>
<evidence type="ECO:0000256" key="5">
    <source>
        <dbReference type="ARBA" id="ARBA00023242"/>
    </source>
</evidence>
<dbReference type="EMBL" id="NHOQ01001000">
    <property type="protein sequence ID" value="PWA27556.1"/>
    <property type="molecule type" value="Genomic_DNA"/>
</dbReference>
<dbReference type="GO" id="GO:0046982">
    <property type="term" value="F:protein heterodimerization activity"/>
    <property type="evidence" value="ECO:0007669"/>
    <property type="project" value="InterPro"/>
</dbReference>
<proteinExistence type="inferred from homology"/>
<dbReference type="GO" id="GO:0007059">
    <property type="term" value="P:chromosome segregation"/>
    <property type="evidence" value="ECO:0007669"/>
    <property type="project" value="TreeGrafter"/>
</dbReference>
<dbReference type="GO" id="GO:0003677">
    <property type="term" value="F:DNA binding"/>
    <property type="evidence" value="ECO:0007669"/>
    <property type="project" value="InterPro"/>
</dbReference>
<dbReference type="GO" id="GO:0005654">
    <property type="term" value="C:nucleoplasm"/>
    <property type="evidence" value="ECO:0007669"/>
    <property type="project" value="TreeGrafter"/>
</dbReference>
<evidence type="ECO:0000313" key="8">
    <source>
        <dbReference type="EMBL" id="PWA27556.1"/>
    </source>
</evidence>
<keyword evidence="3" id="KW-0158">Chromosome</keyword>
<keyword evidence="9" id="KW-1185">Reference proteome</keyword>